<proteinExistence type="predicted"/>
<name>A0A067QM55_ZOONE</name>
<keyword evidence="1" id="KW-0479">Metal-binding</keyword>
<dbReference type="PANTHER" id="PTHR28498">
    <property type="entry name" value="ZINC FINGER SWIM DOMAIN-CONTAINING PROTEIN 7"/>
    <property type="match status" value="1"/>
</dbReference>
<evidence type="ECO:0000313" key="3">
    <source>
        <dbReference type="EMBL" id="KDR10496.1"/>
    </source>
</evidence>
<dbReference type="eggNOG" id="ENOG502RZB5">
    <property type="taxonomic scope" value="Eukaryota"/>
</dbReference>
<keyword evidence="1" id="KW-0862">Zinc</keyword>
<feature type="domain" description="SWIM-type" evidence="2">
    <location>
        <begin position="83"/>
        <end position="133"/>
    </location>
</feature>
<dbReference type="OrthoDB" id="337581at2759"/>
<gene>
    <name evidence="3" type="ORF">L798_15486</name>
</gene>
<dbReference type="Proteomes" id="UP000027135">
    <property type="component" value="Unassembled WGS sequence"/>
</dbReference>
<keyword evidence="4" id="KW-1185">Reference proteome</keyword>
<dbReference type="AlphaFoldDB" id="A0A067QM55"/>
<dbReference type="STRING" id="136037.A0A067QM55"/>
<dbReference type="EMBL" id="KK853156">
    <property type="protein sequence ID" value="KDR10496.1"/>
    <property type="molecule type" value="Genomic_DNA"/>
</dbReference>
<reference evidence="3 4" key="1">
    <citation type="journal article" date="2014" name="Nat. Commun.">
        <title>Molecular traces of alternative social organization in a termite genome.</title>
        <authorList>
            <person name="Terrapon N."/>
            <person name="Li C."/>
            <person name="Robertson H.M."/>
            <person name="Ji L."/>
            <person name="Meng X."/>
            <person name="Booth W."/>
            <person name="Chen Z."/>
            <person name="Childers C.P."/>
            <person name="Glastad K.M."/>
            <person name="Gokhale K."/>
            <person name="Gowin J."/>
            <person name="Gronenberg W."/>
            <person name="Hermansen R.A."/>
            <person name="Hu H."/>
            <person name="Hunt B.G."/>
            <person name="Huylmans A.K."/>
            <person name="Khalil S.M."/>
            <person name="Mitchell R.D."/>
            <person name="Munoz-Torres M.C."/>
            <person name="Mustard J.A."/>
            <person name="Pan H."/>
            <person name="Reese J.T."/>
            <person name="Scharf M.E."/>
            <person name="Sun F."/>
            <person name="Vogel H."/>
            <person name="Xiao J."/>
            <person name="Yang W."/>
            <person name="Yang Z."/>
            <person name="Yang Z."/>
            <person name="Zhou J."/>
            <person name="Zhu J."/>
            <person name="Brent C.S."/>
            <person name="Elsik C.G."/>
            <person name="Goodisman M.A."/>
            <person name="Liberles D.A."/>
            <person name="Roe R.M."/>
            <person name="Vargo E.L."/>
            <person name="Vilcinskas A."/>
            <person name="Wang J."/>
            <person name="Bornberg-Bauer E."/>
            <person name="Korb J."/>
            <person name="Zhang G."/>
            <person name="Liebig J."/>
        </authorList>
    </citation>
    <scope>NUCLEOTIDE SEQUENCE [LARGE SCALE GENOMIC DNA]</scope>
    <source>
        <tissue evidence="3">Whole organism</tissue>
    </source>
</reference>
<dbReference type="PANTHER" id="PTHR28498:SF1">
    <property type="entry name" value="ZINC FINGER SWIM DOMAIN-CONTAINING PROTEIN 7"/>
    <property type="match status" value="1"/>
</dbReference>
<evidence type="ECO:0000256" key="1">
    <source>
        <dbReference type="PROSITE-ProRule" id="PRU00325"/>
    </source>
</evidence>
<dbReference type="InterPro" id="IPR007527">
    <property type="entry name" value="Znf_SWIM"/>
</dbReference>
<sequence length="172" mass="19290">MNDEESGVRLNRLKQNEGPALRVLPSVVNDLLKEAEQIFKERGDFTDEILLALHSLFGKPFEKALELLESSCVVYVRCGQGRYVVQVTGSSGTPYTLFPHVNFCSCPAYRYQVISTQKFLTCKHILAARLAEIMQKGRDLSLSVEELTRILCAAVKFDSDGADHDPWSTHLV</sequence>
<accession>A0A067QM55</accession>
<organism evidence="3 4">
    <name type="scientific">Zootermopsis nevadensis</name>
    <name type="common">Dampwood termite</name>
    <dbReference type="NCBI Taxonomy" id="136037"/>
    <lineage>
        <taxon>Eukaryota</taxon>
        <taxon>Metazoa</taxon>
        <taxon>Ecdysozoa</taxon>
        <taxon>Arthropoda</taxon>
        <taxon>Hexapoda</taxon>
        <taxon>Insecta</taxon>
        <taxon>Pterygota</taxon>
        <taxon>Neoptera</taxon>
        <taxon>Polyneoptera</taxon>
        <taxon>Dictyoptera</taxon>
        <taxon>Blattodea</taxon>
        <taxon>Blattoidea</taxon>
        <taxon>Termitoidae</taxon>
        <taxon>Termopsidae</taxon>
        <taxon>Zootermopsis</taxon>
    </lineage>
</organism>
<evidence type="ECO:0000313" key="4">
    <source>
        <dbReference type="Proteomes" id="UP000027135"/>
    </source>
</evidence>
<evidence type="ECO:0000259" key="2">
    <source>
        <dbReference type="PROSITE" id="PS50966"/>
    </source>
</evidence>
<dbReference type="InParanoid" id="A0A067QM55"/>
<dbReference type="OMA" id="RHTENIP"/>
<dbReference type="GO" id="GO:0008270">
    <property type="term" value="F:zinc ion binding"/>
    <property type="evidence" value="ECO:0007669"/>
    <property type="project" value="UniProtKB-KW"/>
</dbReference>
<protein>
    <submittedName>
        <fullName evidence="3">Zinc finger SWIM domain-containing protein 7</fullName>
    </submittedName>
</protein>
<dbReference type="GO" id="GO:0000724">
    <property type="term" value="P:double-strand break repair via homologous recombination"/>
    <property type="evidence" value="ECO:0007669"/>
    <property type="project" value="TreeGrafter"/>
</dbReference>
<keyword evidence="1" id="KW-0863">Zinc-finger</keyword>
<dbReference type="GO" id="GO:0097196">
    <property type="term" value="C:Shu complex"/>
    <property type="evidence" value="ECO:0007669"/>
    <property type="project" value="TreeGrafter"/>
</dbReference>
<dbReference type="PROSITE" id="PS50966">
    <property type="entry name" value="ZF_SWIM"/>
    <property type="match status" value="1"/>
</dbReference>